<proteinExistence type="predicted"/>
<feature type="region of interest" description="Disordered" evidence="1">
    <location>
        <begin position="119"/>
        <end position="138"/>
    </location>
</feature>
<feature type="compositionally biased region" description="Basic and acidic residues" evidence="1">
    <location>
        <begin position="53"/>
        <end position="80"/>
    </location>
</feature>
<dbReference type="AlphaFoldDB" id="A0A0G4HVK0"/>
<name>A0A0G4HVK0_9ALVE</name>
<evidence type="ECO:0000256" key="1">
    <source>
        <dbReference type="SAM" id="MobiDB-lite"/>
    </source>
</evidence>
<organism evidence="2">
    <name type="scientific">Chromera velia CCMP2878</name>
    <dbReference type="NCBI Taxonomy" id="1169474"/>
    <lineage>
        <taxon>Eukaryota</taxon>
        <taxon>Sar</taxon>
        <taxon>Alveolata</taxon>
        <taxon>Colpodellida</taxon>
        <taxon>Chromeraceae</taxon>
        <taxon>Chromera</taxon>
    </lineage>
</organism>
<sequence>MAWLGELLVEASCSVDVLSFVEAASCFTGTTAVDTEEEGKHRGRKDATPVPFDLEKAKQRKKEKQDEREEKIAGEREGEKQGQGAEGMEGLIVSAVGSVEGKRERERPLTEVAAVALSGDSHASEELSEQLAPFNPGS</sequence>
<feature type="region of interest" description="Disordered" evidence="1">
    <location>
        <begin position="29"/>
        <end position="90"/>
    </location>
</feature>
<reference evidence="2" key="1">
    <citation type="submission" date="2014-11" db="EMBL/GenBank/DDBJ databases">
        <authorList>
            <person name="Otto D Thomas"/>
            <person name="Naeem Raeece"/>
        </authorList>
    </citation>
    <scope>NUCLEOTIDE SEQUENCE</scope>
</reference>
<accession>A0A0G4HVK0</accession>
<evidence type="ECO:0000313" key="2">
    <source>
        <dbReference type="EMBL" id="CEM48499.1"/>
    </source>
</evidence>
<dbReference type="VEuPathDB" id="CryptoDB:Cvel_8876"/>
<protein>
    <submittedName>
        <fullName evidence="2">Uncharacterized protein</fullName>
    </submittedName>
</protein>
<gene>
    <name evidence="2" type="ORF">Cvel_8876</name>
</gene>
<dbReference type="EMBL" id="CDMZ01004058">
    <property type="protein sequence ID" value="CEM48499.1"/>
    <property type="molecule type" value="Genomic_DNA"/>
</dbReference>